<dbReference type="AlphaFoldDB" id="A0A1I1VJP6"/>
<organism evidence="2 3">
    <name type="scientific">Spirosoma endophyticum</name>
    <dbReference type="NCBI Taxonomy" id="662367"/>
    <lineage>
        <taxon>Bacteria</taxon>
        <taxon>Pseudomonadati</taxon>
        <taxon>Bacteroidota</taxon>
        <taxon>Cytophagia</taxon>
        <taxon>Cytophagales</taxon>
        <taxon>Cytophagaceae</taxon>
        <taxon>Spirosoma</taxon>
    </lineage>
</organism>
<name>A0A1I1VJP6_9BACT</name>
<dbReference type="Proteomes" id="UP000198598">
    <property type="component" value="Unassembled WGS sequence"/>
</dbReference>
<dbReference type="EMBL" id="FOLQ01000007">
    <property type="protein sequence ID" value="SFD83035.1"/>
    <property type="molecule type" value="Genomic_DNA"/>
</dbReference>
<gene>
    <name evidence="2" type="ORF">SAMN05216167_107212</name>
</gene>
<sequence>MNLNHLFLSATSAFSVLALAACQDHRAPDSPAITVQNRSVTPVLAKVLPGAGGRLAADGIKLYSLLSSDDQLEQSPGYVFGGSADGAGIFQNPDKTYTVLVNNEDNFAV</sequence>
<evidence type="ECO:0000256" key="1">
    <source>
        <dbReference type="SAM" id="SignalP"/>
    </source>
</evidence>
<protein>
    <submittedName>
        <fullName evidence="2">Uncharacterized protein</fullName>
    </submittedName>
</protein>
<feature type="chain" id="PRO_5011520870" evidence="1">
    <location>
        <begin position="21"/>
        <end position="109"/>
    </location>
</feature>
<keyword evidence="3" id="KW-1185">Reference proteome</keyword>
<feature type="signal peptide" evidence="1">
    <location>
        <begin position="1"/>
        <end position="20"/>
    </location>
</feature>
<dbReference type="STRING" id="662367.SAMN05216167_107212"/>
<evidence type="ECO:0000313" key="3">
    <source>
        <dbReference type="Proteomes" id="UP000198598"/>
    </source>
</evidence>
<dbReference type="RefSeq" id="WP_245776716.1">
    <property type="nucleotide sequence ID" value="NZ_FOLQ01000007.1"/>
</dbReference>
<proteinExistence type="predicted"/>
<evidence type="ECO:0000313" key="2">
    <source>
        <dbReference type="EMBL" id="SFD83035.1"/>
    </source>
</evidence>
<keyword evidence="1" id="KW-0732">Signal</keyword>
<accession>A0A1I1VJP6</accession>
<reference evidence="2 3" key="1">
    <citation type="submission" date="2016-10" db="EMBL/GenBank/DDBJ databases">
        <authorList>
            <person name="de Groot N.N."/>
        </authorList>
    </citation>
    <scope>NUCLEOTIDE SEQUENCE [LARGE SCALE GENOMIC DNA]</scope>
    <source>
        <strain evidence="2 3">DSM 26130</strain>
    </source>
</reference>